<feature type="compositionally biased region" description="Low complexity" evidence="1">
    <location>
        <begin position="92"/>
        <end position="102"/>
    </location>
</feature>
<organism evidence="3 4">
    <name type="scientific">Parabacteroides distasonis</name>
    <dbReference type="NCBI Taxonomy" id="823"/>
    <lineage>
        <taxon>Bacteria</taxon>
        <taxon>Pseudomonadati</taxon>
        <taxon>Bacteroidota</taxon>
        <taxon>Bacteroidia</taxon>
        <taxon>Bacteroidales</taxon>
        <taxon>Tannerellaceae</taxon>
        <taxon>Parabacteroides</taxon>
    </lineage>
</organism>
<evidence type="ECO:0000313" key="4">
    <source>
        <dbReference type="Proteomes" id="UP000095332"/>
    </source>
</evidence>
<reference evidence="3 4" key="1">
    <citation type="submission" date="2015-09" db="EMBL/GenBank/DDBJ databases">
        <authorList>
            <consortium name="Pathogen Informatics"/>
        </authorList>
    </citation>
    <scope>NUCLEOTIDE SEQUENCE [LARGE SCALE GENOMIC DNA]</scope>
    <source>
        <strain evidence="3 4">2789STDY5834948</strain>
    </source>
</reference>
<feature type="domain" description="DUF6291" evidence="2">
    <location>
        <begin position="4"/>
        <end position="85"/>
    </location>
</feature>
<name>A0A174W197_PARDI</name>
<dbReference type="EMBL" id="CZBM01000011">
    <property type="protein sequence ID" value="CUQ40682.1"/>
    <property type="molecule type" value="Genomic_DNA"/>
</dbReference>
<dbReference type="Pfam" id="PF19808">
    <property type="entry name" value="DUF6291"/>
    <property type="match status" value="1"/>
</dbReference>
<protein>
    <recommendedName>
        <fullName evidence="2">DUF6291 domain-containing protein</fullName>
    </recommendedName>
</protein>
<evidence type="ECO:0000256" key="1">
    <source>
        <dbReference type="SAM" id="MobiDB-lite"/>
    </source>
</evidence>
<feature type="region of interest" description="Disordered" evidence="1">
    <location>
        <begin position="75"/>
        <end position="107"/>
    </location>
</feature>
<sequence length="198" mass="22502">MRDSFIFYRSFQEAINEASESEQLSIYRAISGYALNREEPKLSGVAKLAWLLIKPQLDANWKRFENGCLGGAPSDSLKGNQNARKRTKNEANVNVNDNVNNNIGESNDSPTSSFEVVWSLYGKKGNKKTSEKKWSKLTAAKKSKAIAYIPAYVNATPDKQYRKNFETFINQECWNDELPDVKQTNKQTSNETTNRNFV</sequence>
<gene>
    <name evidence="3" type="ORF">ERS852560_02694</name>
</gene>
<dbReference type="InterPro" id="IPR046258">
    <property type="entry name" value="DUF6291"/>
</dbReference>
<accession>A0A174W197</accession>
<evidence type="ECO:0000313" key="3">
    <source>
        <dbReference type="EMBL" id="CUQ40682.1"/>
    </source>
</evidence>
<dbReference type="Proteomes" id="UP000095332">
    <property type="component" value="Unassembled WGS sequence"/>
</dbReference>
<evidence type="ECO:0000259" key="2">
    <source>
        <dbReference type="Pfam" id="PF19808"/>
    </source>
</evidence>
<proteinExistence type="predicted"/>
<dbReference type="AlphaFoldDB" id="A0A174W197"/>
<dbReference type="RefSeq" id="WP_057328897.1">
    <property type="nucleotide sequence ID" value="NZ_CZBM01000011.1"/>
</dbReference>